<proteinExistence type="predicted"/>
<evidence type="ECO:0000313" key="2">
    <source>
        <dbReference type="Proteomes" id="UP000324767"/>
    </source>
</evidence>
<dbReference type="AlphaFoldDB" id="A0A5M8PXU6"/>
<sequence>MKRLFSSALVRLCGDDGRVKIPGYGFFTKLLLGADLAKIRLEDLDERFVDWRFLTMDDSIFTRVKSSVRHLKTLSLSLFVHENEDAVVEEWNENRICGRFREFVTASQDLNKLEAHFW</sequence>
<name>A0A5M8PXU6_9LECA</name>
<reference evidence="1 2" key="1">
    <citation type="submission" date="2019-09" db="EMBL/GenBank/DDBJ databases">
        <title>The hologenome of the rock-dwelling lichen Lasallia pustulata.</title>
        <authorList>
            <person name="Greshake Tzovaras B."/>
            <person name="Segers F."/>
            <person name="Bicker A."/>
            <person name="Dal Grande F."/>
            <person name="Otte J."/>
            <person name="Hankeln T."/>
            <person name="Schmitt I."/>
            <person name="Ebersberger I."/>
        </authorList>
    </citation>
    <scope>NUCLEOTIDE SEQUENCE [LARGE SCALE GENOMIC DNA]</scope>
    <source>
        <strain evidence="1">A1-1</strain>
    </source>
</reference>
<evidence type="ECO:0000313" key="1">
    <source>
        <dbReference type="EMBL" id="KAA6414599.1"/>
    </source>
</evidence>
<gene>
    <name evidence="1" type="ORF">FRX48_01349</name>
</gene>
<comment type="caution">
    <text evidence="1">The sequence shown here is derived from an EMBL/GenBank/DDBJ whole genome shotgun (WGS) entry which is preliminary data.</text>
</comment>
<dbReference type="EMBL" id="VXIT01000002">
    <property type="protein sequence ID" value="KAA6414599.1"/>
    <property type="molecule type" value="Genomic_DNA"/>
</dbReference>
<accession>A0A5M8PXU6</accession>
<dbReference type="Proteomes" id="UP000324767">
    <property type="component" value="Unassembled WGS sequence"/>
</dbReference>
<organism evidence="1 2">
    <name type="scientific">Lasallia pustulata</name>
    <dbReference type="NCBI Taxonomy" id="136370"/>
    <lineage>
        <taxon>Eukaryota</taxon>
        <taxon>Fungi</taxon>
        <taxon>Dikarya</taxon>
        <taxon>Ascomycota</taxon>
        <taxon>Pezizomycotina</taxon>
        <taxon>Lecanoromycetes</taxon>
        <taxon>OSLEUM clade</taxon>
        <taxon>Umbilicariomycetidae</taxon>
        <taxon>Umbilicariales</taxon>
        <taxon>Umbilicariaceae</taxon>
        <taxon>Lasallia</taxon>
    </lineage>
</organism>
<protein>
    <submittedName>
        <fullName evidence="1">Uncharacterized protein</fullName>
    </submittedName>
</protein>